<dbReference type="PANTHER" id="PTHR21319">
    <property type="entry name" value="RING FINGER AND CHY ZINC FINGER DOMAIN-CONTAINING PROTEIN 1"/>
    <property type="match status" value="1"/>
</dbReference>
<feature type="domain" description="CTCHY-type" evidence="7">
    <location>
        <begin position="385"/>
        <end position="447"/>
    </location>
</feature>
<dbReference type="EMBL" id="MU827338">
    <property type="protein sequence ID" value="KAJ7353909.1"/>
    <property type="molecule type" value="Genomic_DNA"/>
</dbReference>
<dbReference type="GO" id="GO:0016567">
    <property type="term" value="P:protein ubiquitination"/>
    <property type="evidence" value="ECO:0007669"/>
    <property type="project" value="TreeGrafter"/>
</dbReference>
<feature type="compositionally biased region" description="Basic and acidic residues" evidence="5">
    <location>
        <begin position="232"/>
        <end position="259"/>
    </location>
</feature>
<dbReference type="InterPro" id="IPR037274">
    <property type="entry name" value="Znf_CHY_sf"/>
</dbReference>
<dbReference type="GO" id="GO:0008270">
    <property type="term" value="F:zinc ion binding"/>
    <property type="evidence" value="ECO:0007669"/>
    <property type="project" value="UniProtKB-KW"/>
</dbReference>
<reference evidence="8" key="1">
    <citation type="submission" date="2023-01" db="EMBL/GenBank/DDBJ databases">
        <title>Genome assembly of the deep-sea coral Lophelia pertusa.</title>
        <authorList>
            <person name="Herrera S."/>
            <person name="Cordes E."/>
        </authorList>
    </citation>
    <scope>NUCLEOTIDE SEQUENCE</scope>
    <source>
        <strain evidence="8">USNM1676648</strain>
        <tissue evidence="8">Polyp</tissue>
    </source>
</reference>
<evidence type="ECO:0000256" key="5">
    <source>
        <dbReference type="SAM" id="MobiDB-lite"/>
    </source>
</evidence>
<evidence type="ECO:0000256" key="4">
    <source>
        <dbReference type="PROSITE-ProRule" id="PRU00601"/>
    </source>
</evidence>
<dbReference type="GO" id="GO:0006511">
    <property type="term" value="P:ubiquitin-dependent protein catabolic process"/>
    <property type="evidence" value="ECO:0007669"/>
    <property type="project" value="TreeGrafter"/>
</dbReference>
<evidence type="ECO:0000259" key="6">
    <source>
        <dbReference type="PROSITE" id="PS51266"/>
    </source>
</evidence>
<evidence type="ECO:0000313" key="9">
    <source>
        <dbReference type="Proteomes" id="UP001163046"/>
    </source>
</evidence>
<accession>A0A9W9YMV8</accession>
<evidence type="ECO:0000259" key="7">
    <source>
        <dbReference type="PROSITE" id="PS51270"/>
    </source>
</evidence>
<feature type="compositionally biased region" description="Polar residues" evidence="5">
    <location>
        <begin position="269"/>
        <end position="278"/>
    </location>
</feature>
<dbReference type="GO" id="GO:0061630">
    <property type="term" value="F:ubiquitin protein ligase activity"/>
    <property type="evidence" value="ECO:0007669"/>
    <property type="project" value="TreeGrafter"/>
</dbReference>
<evidence type="ECO:0000256" key="2">
    <source>
        <dbReference type="ARBA" id="ARBA00022771"/>
    </source>
</evidence>
<dbReference type="SUPFAM" id="SSF161219">
    <property type="entry name" value="CHY zinc finger-like"/>
    <property type="match status" value="1"/>
</dbReference>
<dbReference type="AlphaFoldDB" id="A0A9W9YMV8"/>
<dbReference type="InterPro" id="IPR037275">
    <property type="entry name" value="Znf_CTCHY_sf"/>
</dbReference>
<dbReference type="InterPro" id="IPR017921">
    <property type="entry name" value="Znf_CTCHY"/>
</dbReference>
<evidence type="ECO:0000256" key="1">
    <source>
        <dbReference type="ARBA" id="ARBA00022723"/>
    </source>
</evidence>
<dbReference type="PANTHER" id="PTHR21319:SF53">
    <property type="entry name" value="RING FINGER AND CHY ZINC FINGER DOMAIN-CONTAINING PROTEIN 1"/>
    <property type="match status" value="1"/>
</dbReference>
<dbReference type="Pfam" id="PF05495">
    <property type="entry name" value="zf-CHY"/>
    <property type="match status" value="1"/>
</dbReference>
<evidence type="ECO:0008006" key="10">
    <source>
        <dbReference type="Google" id="ProtNLM"/>
    </source>
</evidence>
<sequence length="481" mass="53832">MSSGCGGARPKERLTNTIRRNSSTMTRITETMSAYHFDETRDFGVDPGFLARHAETCNEATLEHPLQDGSDQPYFSFTACRDMSHGGNLERVLGEGLYRTGYALEPLAEIMLSHLLFTRYLDFSKTKIGIFHLSSYPMGFASQQNATQFGDPINSKIEALFSSGSQNVYNDMVSMSNEYYNSIGNFGYGSVTSPTTGAGHQSSTEDSTSSLLETLQRVLGNTVKLIASSDTVGKDPQQERRENEKLGVQEEARGSREQEQAVSLRVENSRNQVDSTPRNGEPLGSEREPIPTAVQEESTPRNREPLSTQRPRPRPVCSHYQRRCLVRFPCCGNFYPCHRCHNESKDCSDDQARAINATHIQCTFCYHEQAIDEKSQKCGGCLAKMSEYFCAICKHFTSLDKNPFHCEKCGICRIHRDRSFHCDVCNVCLDKRLQGKHKCRPDSGHDECCICLEDAFSGCQILPCSHKVHKDCAIAMIQNGV</sequence>
<feature type="region of interest" description="Disordered" evidence="5">
    <location>
        <begin position="227"/>
        <end position="313"/>
    </location>
</feature>
<keyword evidence="9" id="KW-1185">Reference proteome</keyword>
<dbReference type="PROSITE" id="PS51270">
    <property type="entry name" value="ZF_CTCHY"/>
    <property type="match status" value="1"/>
</dbReference>
<proteinExistence type="predicted"/>
<dbReference type="OrthoDB" id="411372at2759"/>
<keyword evidence="1" id="KW-0479">Metal-binding</keyword>
<organism evidence="8 9">
    <name type="scientific">Desmophyllum pertusum</name>
    <dbReference type="NCBI Taxonomy" id="174260"/>
    <lineage>
        <taxon>Eukaryota</taxon>
        <taxon>Metazoa</taxon>
        <taxon>Cnidaria</taxon>
        <taxon>Anthozoa</taxon>
        <taxon>Hexacorallia</taxon>
        <taxon>Scleractinia</taxon>
        <taxon>Caryophylliina</taxon>
        <taxon>Caryophylliidae</taxon>
        <taxon>Desmophyllum</taxon>
    </lineage>
</organism>
<gene>
    <name evidence="8" type="ORF">OS493_031616</name>
</gene>
<dbReference type="InterPro" id="IPR008913">
    <property type="entry name" value="Znf_CHY"/>
</dbReference>
<dbReference type="Proteomes" id="UP001163046">
    <property type="component" value="Unassembled WGS sequence"/>
</dbReference>
<evidence type="ECO:0000256" key="3">
    <source>
        <dbReference type="ARBA" id="ARBA00022833"/>
    </source>
</evidence>
<comment type="caution">
    <text evidence="8">The sequence shown here is derived from an EMBL/GenBank/DDBJ whole genome shotgun (WGS) entry which is preliminary data.</text>
</comment>
<protein>
    <recommendedName>
        <fullName evidence="10">Zinc finger protein</fullName>
    </recommendedName>
</protein>
<dbReference type="SUPFAM" id="SSF161245">
    <property type="entry name" value="Zinc hairpin stack"/>
    <property type="match status" value="1"/>
</dbReference>
<name>A0A9W9YMV8_9CNID</name>
<keyword evidence="2 4" id="KW-0863">Zinc-finger</keyword>
<keyword evidence="3" id="KW-0862">Zinc</keyword>
<feature type="domain" description="CHY-type" evidence="6">
    <location>
        <begin position="310"/>
        <end position="383"/>
    </location>
</feature>
<feature type="region of interest" description="Disordered" evidence="5">
    <location>
        <begin position="1"/>
        <end position="20"/>
    </location>
</feature>
<dbReference type="PROSITE" id="PS51266">
    <property type="entry name" value="ZF_CHY"/>
    <property type="match status" value="1"/>
</dbReference>
<evidence type="ECO:0000313" key="8">
    <source>
        <dbReference type="EMBL" id="KAJ7353909.1"/>
    </source>
</evidence>
<dbReference type="GO" id="GO:0005634">
    <property type="term" value="C:nucleus"/>
    <property type="evidence" value="ECO:0007669"/>
    <property type="project" value="TreeGrafter"/>
</dbReference>